<keyword evidence="2" id="KW-0812">Transmembrane</keyword>
<evidence type="ECO:0000256" key="1">
    <source>
        <dbReference type="SAM" id="MobiDB-lite"/>
    </source>
</evidence>
<feature type="compositionally biased region" description="Low complexity" evidence="1">
    <location>
        <begin position="260"/>
        <end position="269"/>
    </location>
</feature>
<feature type="transmembrane region" description="Helical" evidence="2">
    <location>
        <begin position="164"/>
        <end position="184"/>
    </location>
</feature>
<accession>A0AAN8PKX3</accession>
<dbReference type="AlphaFoldDB" id="A0AAN8PKX3"/>
<proteinExistence type="predicted"/>
<evidence type="ECO:0000256" key="2">
    <source>
        <dbReference type="SAM" id="Phobius"/>
    </source>
</evidence>
<evidence type="ECO:0000313" key="4">
    <source>
        <dbReference type="Proteomes" id="UP001347796"/>
    </source>
</evidence>
<reference evidence="3 4" key="1">
    <citation type="submission" date="2024-01" db="EMBL/GenBank/DDBJ databases">
        <title>The genome of the rayed Mediterranean limpet Patella caerulea (Linnaeus, 1758).</title>
        <authorList>
            <person name="Anh-Thu Weber A."/>
            <person name="Halstead-Nussloch G."/>
        </authorList>
    </citation>
    <scope>NUCLEOTIDE SEQUENCE [LARGE SCALE GENOMIC DNA]</scope>
    <source>
        <strain evidence="3">AATW-2023a</strain>
        <tissue evidence="3">Whole specimen</tissue>
    </source>
</reference>
<sequence length="325" mass="36694">MADNELDWDHAADFGERDPLLARNKAGRDMSYRSGGVNLSYEEAVELLTVLDTSRFKLQQYIENADETSIVETVTIPVPGRWLKIRKNILPRIARNIVFITIILQAVNLLILSLIDIWPRKDSEAVIVTSAVTMIVVQLLNLIALVYTSVELAGQLFKRTVSNILLAQCYLATILLFTGIYILTYRLKPLSWKFIQQDLNSSPDLVIVLYIKLFFFSVSTATLSGTANVLPAEWYNYIFTSFQMLLSFVYFTSILGQSISRSSTPTRTPSPKDKKPLNYGSANTNHVYNNHHEENSLADSSMENSINITDDDITQNHSTTRVTLN</sequence>
<dbReference type="Proteomes" id="UP001347796">
    <property type="component" value="Unassembled WGS sequence"/>
</dbReference>
<gene>
    <name evidence="3" type="ORF">SNE40_015425</name>
</gene>
<keyword evidence="2" id="KW-0472">Membrane</keyword>
<keyword evidence="2" id="KW-1133">Transmembrane helix</keyword>
<dbReference type="EMBL" id="JAZGQO010000010">
    <property type="protein sequence ID" value="KAK6177298.1"/>
    <property type="molecule type" value="Genomic_DNA"/>
</dbReference>
<protein>
    <submittedName>
        <fullName evidence="3">Uncharacterized protein</fullName>
    </submittedName>
</protein>
<feature type="transmembrane region" description="Helical" evidence="2">
    <location>
        <begin position="125"/>
        <end position="144"/>
    </location>
</feature>
<feature type="transmembrane region" description="Helical" evidence="2">
    <location>
        <begin position="205"/>
        <end position="222"/>
    </location>
</feature>
<comment type="caution">
    <text evidence="3">The sequence shown here is derived from an EMBL/GenBank/DDBJ whole genome shotgun (WGS) entry which is preliminary data.</text>
</comment>
<organism evidence="3 4">
    <name type="scientific">Patella caerulea</name>
    <name type="common">Rayed Mediterranean limpet</name>
    <dbReference type="NCBI Taxonomy" id="87958"/>
    <lineage>
        <taxon>Eukaryota</taxon>
        <taxon>Metazoa</taxon>
        <taxon>Spiralia</taxon>
        <taxon>Lophotrochozoa</taxon>
        <taxon>Mollusca</taxon>
        <taxon>Gastropoda</taxon>
        <taxon>Patellogastropoda</taxon>
        <taxon>Patelloidea</taxon>
        <taxon>Patellidae</taxon>
        <taxon>Patella</taxon>
    </lineage>
</organism>
<feature type="region of interest" description="Disordered" evidence="1">
    <location>
        <begin position="260"/>
        <end position="285"/>
    </location>
</feature>
<keyword evidence="4" id="KW-1185">Reference proteome</keyword>
<evidence type="ECO:0000313" key="3">
    <source>
        <dbReference type="EMBL" id="KAK6177298.1"/>
    </source>
</evidence>
<name>A0AAN8PKX3_PATCE</name>
<feature type="transmembrane region" description="Helical" evidence="2">
    <location>
        <begin position="97"/>
        <end position="118"/>
    </location>
</feature>
<feature type="transmembrane region" description="Helical" evidence="2">
    <location>
        <begin position="234"/>
        <end position="255"/>
    </location>
</feature>